<keyword evidence="9 11" id="KW-0326">Glycosidase</keyword>
<evidence type="ECO:0000256" key="8">
    <source>
        <dbReference type="ARBA" id="ARBA00023277"/>
    </source>
</evidence>
<dbReference type="EC" id="3.2.1.14" evidence="4"/>
<dbReference type="EMBL" id="JPKY01000155">
    <property type="protein sequence ID" value="KFH40939.1"/>
    <property type="molecule type" value="Genomic_DNA"/>
</dbReference>
<keyword evidence="10" id="KW-0624">Polysaccharide degradation</keyword>
<evidence type="ECO:0000256" key="6">
    <source>
        <dbReference type="ARBA" id="ARBA00022801"/>
    </source>
</evidence>
<evidence type="ECO:0000256" key="4">
    <source>
        <dbReference type="ARBA" id="ARBA00012729"/>
    </source>
</evidence>
<name>A0A086SV07_HAPC1</name>
<dbReference type="GO" id="GO:0008843">
    <property type="term" value="F:endochitinase activity"/>
    <property type="evidence" value="ECO:0007669"/>
    <property type="project" value="UniProtKB-EC"/>
</dbReference>
<evidence type="ECO:0000256" key="9">
    <source>
        <dbReference type="ARBA" id="ARBA00023295"/>
    </source>
</evidence>
<evidence type="ECO:0000313" key="13">
    <source>
        <dbReference type="EMBL" id="KFH40939.1"/>
    </source>
</evidence>
<protein>
    <recommendedName>
        <fullName evidence="4">chitinase</fullName>
        <ecNumber evidence="4">3.2.1.14</ecNumber>
    </recommendedName>
</protein>
<comment type="caution">
    <text evidence="13">The sequence shown here is derived from an EMBL/GenBank/DDBJ whole genome shotgun (WGS) entry which is preliminary data.</text>
</comment>
<evidence type="ECO:0000256" key="10">
    <source>
        <dbReference type="ARBA" id="ARBA00023326"/>
    </source>
</evidence>
<evidence type="ECO:0000256" key="3">
    <source>
        <dbReference type="ARBA" id="ARBA00008682"/>
    </source>
</evidence>
<dbReference type="CDD" id="cd06548">
    <property type="entry name" value="GH18_chitinase"/>
    <property type="match status" value="1"/>
</dbReference>
<dbReference type="InterPro" id="IPR029070">
    <property type="entry name" value="Chitinase_insertion_sf"/>
</dbReference>
<evidence type="ECO:0000256" key="7">
    <source>
        <dbReference type="ARBA" id="ARBA00023024"/>
    </source>
</evidence>
<dbReference type="Gene3D" id="3.10.50.10">
    <property type="match status" value="1"/>
</dbReference>
<evidence type="ECO:0000256" key="11">
    <source>
        <dbReference type="RuleBase" id="RU000489"/>
    </source>
</evidence>
<keyword evidence="14" id="KW-1185">Reference proteome</keyword>
<dbReference type="PROSITE" id="PS51910">
    <property type="entry name" value="GH18_2"/>
    <property type="match status" value="1"/>
</dbReference>
<evidence type="ECO:0000259" key="12">
    <source>
        <dbReference type="PROSITE" id="PS51910"/>
    </source>
</evidence>
<dbReference type="Pfam" id="PF00704">
    <property type="entry name" value="Glyco_hydro_18"/>
    <property type="match status" value="1"/>
</dbReference>
<dbReference type="InterPro" id="IPR017853">
    <property type="entry name" value="GH"/>
</dbReference>
<dbReference type="InterPro" id="IPR001579">
    <property type="entry name" value="Glyco_hydro_18_chit_AS"/>
</dbReference>
<proteinExistence type="inferred from homology"/>
<keyword evidence="6 11" id="KW-0378">Hydrolase</keyword>
<dbReference type="OrthoDB" id="76388at2759"/>
<dbReference type="InterPro" id="IPR001223">
    <property type="entry name" value="Glyco_hydro18_cat"/>
</dbReference>
<dbReference type="GO" id="GO:0008061">
    <property type="term" value="F:chitin binding"/>
    <property type="evidence" value="ECO:0007669"/>
    <property type="project" value="InterPro"/>
</dbReference>
<sequence length="379" mass="41909">MYEPFNFMPQQLNVQYMTHVIYAFADIDSNGNVISSDPWADHGRLLAGDKLELGNNAYGNIKQLYLLKKKNRGLKTILSIGGSTRSAEGKFKAAVSSQAARKRFASSAVDLLANWGFDGIDIDWEFPNWLAEGEQFYQLVKETRAALDNYAKAMGHNYHYTLSVATSAGPDKYSKLPLSKINNRVDTVHLMTYDYAGEWDATTGHASNVYHDKQNPAATKANTNKAVTDYIAKGMDSEKILLGMPLYGRSFANTKGLGKTYGGPGKGTHEKGVWLFKDLPRPNAKVMTRKDLIATYTYDSKTTEYVSLDGRDTTKLKANYLKSKGLGGAFFWEAAGDKTGTSSLVRVMAESMGGLDRSQNQLDYPVSEFDNIRNGMPDA</sequence>
<reference evidence="14" key="1">
    <citation type="journal article" date="2014" name="Genome Announc.">
        <title>Genome sequence and annotation of Acremonium chrysogenum, producer of the beta-lactam antibiotic cephalosporin C.</title>
        <authorList>
            <person name="Terfehr D."/>
            <person name="Dahlmann T.A."/>
            <person name="Specht T."/>
            <person name="Zadra I."/>
            <person name="Kuernsteiner H."/>
            <person name="Kueck U."/>
        </authorList>
    </citation>
    <scope>NUCLEOTIDE SEQUENCE [LARGE SCALE GENOMIC DNA]</scope>
    <source>
        <strain evidence="14">ATCC 11550 / CBS 779.69 / DSM 880 / IAM 14645 / JCM 23072 / IMI 49137</strain>
    </source>
</reference>
<dbReference type="GO" id="GO:0005576">
    <property type="term" value="C:extracellular region"/>
    <property type="evidence" value="ECO:0007669"/>
    <property type="project" value="UniProtKB-SubCell"/>
</dbReference>
<dbReference type="STRING" id="857340.A0A086SV07"/>
<feature type="domain" description="GH18" evidence="12">
    <location>
        <begin position="1"/>
        <end position="355"/>
    </location>
</feature>
<gene>
    <name evidence="13" type="ORF">ACRE_083490</name>
</gene>
<comment type="similarity">
    <text evidence="3">Belongs to the glycosyl hydrolase 18 family. Chitinase class V subfamily.</text>
</comment>
<dbReference type="GO" id="GO:0006032">
    <property type="term" value="P:chitin catabolic process"/>
    <property type="evidence" value="ECO:0007669"/>
    <property type="project" value="UniProtKB-KW"/>
</dbReference>
<organism evidence="13 14">
    <name type="scientific">Hapsidospora chrysogenum (strain ATCC 11550 / CBS 779.69 / DSM 880 / IAM 14645 / JCM 23072 / IMI 49137)</name>
    <name type="common">Acremonium chrysogenum</name>
    <dbReference type="NCBI Taxonomy" id="857340"/>
    <lineage>
        <taxon>Eukaryota</taxon>
        <taxon>Fungi</taxon>
        <taxon>Dikarya</taxon>
        <taxon>Ascomycota</taxon>
        <taxon>Pezizomycotina</taxon>
        <taxon>Sordariomycetes</taxon>
        <taxon>Hypocreomycetidae</taxon>
        <taxon>Hypocreales</taxon>
        <taxon>Bionectriaceae</taxon>
        <taxon>Hapsidospora</taxon>
    </lineage>
</organism>
<dbReference type="SUPFAM" id="SSF51445">
    <property type="entry name" value="(Trans)glycosidases"/>
    <property type="match status" value="1"/>
</dbReference>
<accession>A0A086SV07</accession>
<dbReference type="PANTHER" id="PTHR11177">
    <property type="entry name" value="CHITINASE"/>
    <property type="match status" value="1"/>
</dbReference>
<dbReference type="InterPro" id="IPR050314">
    <property type="entry name" value="Glycosyl_Hydrlase_18"/>
</dbReference>
<dbReference type="GO" id="GO:0000272">
    <property type="term" value="P:polysaccharide catabolic process"/>
    <property type="evidence" value="ECO:0007669"/>
    <property type="project" value="UniProtKB-KW"/>
</dbReference>
<dbReference type="InterPro" id="IPR011583">
    <property type="entry name" value="Chitinase_II/V-like_cat"/>
</dbReference>
<evidence type="ECO:0000313" key="14">
    <source>
        <dbReference type="Proteomes" id="UP000029964"/>
    </source>
</evidence>
<evidence type="ECO:0000256" key="5">
    <source>
        <dbReference type="ARBA" id="ARBA00022525"/>
    </source>
</evidence>
<evidence type="ECO:0000256" key="1">
    <source>
        <dbReference type="ARBA" id="ARBA00000822"/>
    </source>
</evidence>
<keyword evidence="7" id="KW-0146">Chitin degradation</keyword>
<dbReference type="SUPFAM" id="SSF54556">
    <property type="entry name" value="Chitinase insertion domain"/>
    <property type="match status" value="1"/>
</dbReference>
<keyword evidence="8" id="KW-0119">Carbohydrate metabolism</keyword>
<keyword evidence="5" id="KW-0964">Secreted</keyword>
<dbReference type="PANTHER" id="PTHR11177:SF317">
    <property type="entry name" value="CHITINASE 12-RELATED"/>
    <property type="match status" value="1"/>
</dbReference>
<dbReference type="AlphaFoldDB" id="A0A086SV07"/>
<dbReference type="PROSITE" id="PS01095">
    <property type="entry name" value="GH18_1"/>
    <property type="match status" value="1"/>
</dbReference>
<dbReference type="HOGENOM" id="CLU_002833_1_0_1"/>
<dbReference type="Proteomes" id="UP000029964">
    <property type="component" value="Unassembled WGS sequence"/>
</dbReference>
<dbReference type="SMART" id="SM00636">
    <property type="entry name" value="Glyco_18"/>
    <property type="match status" value="1"/>
</dbReference>
<evidence type="ECO:0000256" key="2">
    <source>
        <dbReference type="ARBA" id="ARBA00004613"/>
    </source>
</evidence>
<comment type="catalytic activity">
    <reaction evidence="1">
        <text>Random endo-hydrolysis of N-acetyl-beta-D-glucosaminide (1-&gt;4)-beta-linkages in chitin and chitodextrins.</text>
        <dbReference type="EC" id="3.2.1.14"/>
    </reaction>
</comment>
<comment type="subcellular location">
    <subcellularLocation>
        <location evidence="2">Secreted</location>
    </subcellularLocation>
</comment>
<dbReference type="Gene3D" id="3.20.20.80">
    <property type="entry name" value="Glycosidases"/>
    <property type="match status" value="1"/>
</dbReference>